<dbReference type="Proteomes" id="UP000887580">
    <property type="component" value="Unplaced"/>
</dbReference>
<evidence type="ECO:0000313" key="1">
    <source>
        <dbReference type="Proteomes" id="UP000887580"/>
    </source>
</evidence>
<proteinExistence type="predicted"/>
<protein>
    <submittedName>
        <fullName evidence="2">NADH dehydrogenase subunit 2</fullName>
    </submittedName>
</protein>
<sequence>MFGNGNFLFSTVLALRLFQSRKSNKKWTKEELTLFGILIIHRICEALKHNITVFLPTDNQSVQALSNLLPIITLLSLHSGPFWIKAILSITLFSDPFQIPSDWFSTAGILLSNFYLCLICSVLFFPISDTFLFWILSLASPSNRIVLFLCSIMGHLIVQNKCKNSSAVFYLAVAASFYYTGNSHSLATLDLSSAYTRLPFYNPVFVGIQLFLVSYSTPIMLLIL</sequence>
<dbReference type="WBParaSite" id="PS1159_v2.g8205.t1">
    <property type="protein sequence ID" value="PS1159_v2.g8205.t1"/>
    <property type="gene ID" value="PS1159_v2.g8205"/>
</dbReference>
<reference evidence="2" key="1">
    <citation type="submission" date="2022-11" db="UniProtKB">
        <authorList>
            <consortium name="WormBaseParasite"/>
        </authorList>
    </citation>
    <scope>IDENTIFICATION</scope>
</reference>
<accession>A0AC35GSZ1</accession>
<organism evidence="1 2">
    <name type="scientific">Panagrolaimus sp. PS1159</name>
    <dbReference type="NCBI Taxonomy" id="55785"/>
    <lineage>
        <taxon>Eukaryota</taxon>
        <taxon>Metazoa</taxon>
        <taxon>Ecdysozoa</taxon>
        <taxon>Nematoda</taxon>
        <taxon>Chromadorea</taxon>
        <taxon>Rhabditida</taxon>
        <taxon>Tylenchina</taxon>
        <taxon>Panagrolaimomorpha</taxon>
        <taxon>Panagrolaimoidea</taxon>
        <taxon>Panagrolaimidae</taxon>
        <taxon>Panagrolaimus</taxon>
    </lineage>
</organism>
<evidence type="ECO:0000313" key="2">
    <source>
        <dbReference type="WBParaSite" id="PS1159_v2.g8205.t1"/>
    </source>
</evidence>
<name>A0AC35GSZ1_9BILA</name>